<proteinExistence type="predicted"/>
<accession>A0A7E4UM28</accession>
<sequence>MEGLLHIFLRHHPEFEKEVPGLIAQRLSLPAKMQMAISKIAAADNMNAAMLDVNSFKRMFHQSGNARRILYQIQIMVFKYLENLVSTTPSTMTSNTAGKNQLNFVSKTSKKVVLGVSNIHKPVNSFNIPRRVRYVRTAFMKN</sequence>
<protein>
    <submittedName>
        <fullName evidence="2">Uncharacterized protein</fullName>
    </submittedName>
</protein>
<dbReference type="Proteomes" id="UP000492821">
    <property type="component" value="Unassembled WGS sequence"/>
</dbReference>
<name>A0A7E4UM28_PANRE</name>
<dbReference type="AlphaFoldDB" id="A0A7E4UM28"/>
<reference evidence="1" key="1">
    <citation type="journal article" date="2013" name="Genetics">
        <title>The draft genome and transcriptome of Panagrellus redivivus are shaped by the harsh demands of a free-living lifestyle.</title>
        <authorList>
            <person name="Srinivasan J."/>
            <person name="Dillman A.R."/>
            <person name="Macchietto M.G."/>
            <person name="Heikkinen L."/>
            <person name="Lakso M."/>
            <person name="Fracchia K.M."/>
            <person name="Antoshechkin I."/>
            <person name="Mortazavi A."/>
            <person name="Wong G."/>
            <person name="Sternberg P.W."/>
        </authorList>
    </citation>
    <scope>NUCLEOTIDE SEQUENCE [LARGE SCALE GENOMIC DNA]</scope>
    <source>
        <strain evidence="1">MT8872</strain>
    </source>
</reference>
<keyword evidence="1" id="KW-1185">Reference proteome</keyword>
<dbReference type="WBParaSite" id="Pan_g10393.t1">
    <property type="protein sequence ID" value="Pan_g10393.t1"/>
    <property type="gene ID" value="Pan_g10393"/>
</dbReference>
<evidence type="ECO:0000313" key="2">
    <source>
        <dbReference type="WBParaSite" id="Pan_g10393.t1"/>
    </source>
</evidence>
<reference evidence="2" key="2">
    <citation type="submission" date="2020-10" db="UniProtKB">
        <authorList>
            <consortium name="WormBaseParasite"/>
        </authorList>
    </citation>
    <scope>IDENTIFICATION</scope>
</reference>
<organism evidence="1 2">
    <name type="scientific">Panagrellus redivivus</name>
    <name type="common">Microworm</name>
    <dbReference type="NCBI Taxonomy" id="6233"/>
    <lineage>
        <taxon>Eukaryota</taxon>
        <taxon>Metazoa</taxon>
        <taxon>Ecdysozoa</taxon>
        <taxon>Nematoda</taxon>
        <taxon>Chromadorea</taxon>
        <taxon>Rhabditida</taxon>
        <taxon>Tylenchina</taxon>
        <taxon>Panagrolaimomorpha</taxon>
        <taxon>Panagrolaimoidea</taxon>
        <taxon>Panagrolaimidae</taxon>
        <taxon>Panagrellus</taxon>
    </lineage>
</organism>
<evidence type="ECO:0000313" key="1">
    <source>
        <dbReference type="Proteomes" id="UP000492821"/>
    </source>
</evidence>